<comment type="subunit">
    <text evidence="12">Component of the PAM complex.</text>
</comment>
<dbReference type="Pfam" id="PF08566">
    <property type="entry name" value="Pam17"/>
    <property type="match status" value="1"/>
</dbReference>
<organism evidence="13 14">
    <name type="scientific">Sphaerulina musiva (strain SO2202)</name>
    <name type="common">Poplar stem canker fungus</name>
    <name type="synonym">Septoria musiva</name>
    <dbReference type="NCBI Taxonomy" id="692275"/>
    <lineage>
        <taxon>Eukaryota</taxon>
        <taxon>Fungi</taxon>
        <taxon>Dikarya</taxon>
        <taxon>Ascomycota</taxon>
        <taxon>Pezizomycotina</taxon>
        <taxon>Dothideomycetes</taxon>
        <taxon>Dothideomycetidae</taxon>
        <taxon>Mycosphaerellales</taxon>
        <taxon>Mycosphaerellaceae</taxon>
        <taxon>Sphaerulina</taxon>
    </lineage>
</organism>
<evidence type="ECO:0000256" key="2">
    <source>
        <dbReference type="ARBA" id="ARBA00006837"/>
    </source>
</evidence>
<dbReference type="PANTHER" id="PTHR28021">
    <property type="entry name" value="PRESEQUENCE TRANSLOCATED-ASSOCIATED MOTOR SUBUNIT PAM17, MITOCHONDRIAL"/>
    <property type="match status" value="1"/>
</dbReference>
<reference evidence="13 14" key="1">
    <citation type="journal article" date="2012" name="PLoS Pathog.">
        <title>Diverse lifestyles and strategies of plant pathogenesis encoded in the genomes of eighteen Dothideomycetes fungi.</title>
        <authorList>
            <person name="Ohm R.A."/>
            <person name="Feau N."/>
            <person name="Henrissat B."/>
            <person name="Schoch C.L."/>
            <person name="Horwitz B.A."/>
            <person name="Barry K.W."/>
            <person name="Condon B.J."/>
            <person name="Copeland A.C."/>
            <person name="Dhillon B."/>
            <person name="Glaser F."/>
            <person name="Hesse C.N."/>
            <person name="Kosti I."/>
            <person name="LaButti K."/>
            <person name="Lindquist E.A."/>
            <person name="Lucas S."/>
            <person name="Salamov A.A."/>
            <person name="Bradshaw R.E."/>
            <person name="Ciuffetti L."/>
            <person name="Hamelin R.C."/>
            <person name="Kema G.H.J."/>
            <person name="Lawrence C."/>
            <person name="Scott J.A."/>
            <person name="Spatafora J.W."/>
            <person name="Turgeon B.G."/>
            <person name="de Wit P.J.G.M."/>
            <person name="Zhong S."/>
            <person name="Goodwin S.B."/>
            <person name="Grigoriev I.V."/>
        </authorList>
    </citation>
    <scope>NUCLEOTIDE SEQUENCE [LARGE SCALE GENOMIC DNA]</scope>
    <source>
        <strain evidence="13 14">SO2202</strain>
    </source>
</reference>
<keyword evidence="7" id="KW-0809">Transit peptide</keyword>
<dbReference type="Proteomes" id="UP000016931">
    <property type="component" value="Unassembled WGS sequence"/>
</dbReference>
<evidence type="ECO:0000256" key="9">
    <source>
        <dbReference type="ARBA" id="ARBA00023010"/>
    </source>
</evidence>
<evidence type="ECO:0000256" key="7">
    <source>
        <dbReference type="ARBA" id="ARBA00022946"/>
    </source>
</evidence>
<dbReference type="HOGENOM" id="CLU_068297_0_1_1"/>
<dbReference type="GeneID" id="27903755"/>
<dbReference type="STRING" id="692275.M3BTV2"/>
<evidence type="ECO:0000256" key="11">
    <source>
        <dbReference type="ARBA" id="ARBA00023136"/>
    </source>
</evidence>
<proteinExistence type="inferred from homology"/>
<gene>
    <name evidence="13" type="ORF">SEPMUDRAFT_151132</name>
</gene>
<keyword evidence="5 12" id="KW-0999">Mitochondrion inner membrane</keyword>
<dbReference type="OMA" id="MIFGFDP"/>
<feature type="transmembrane region" description="Helical" evidence="12">
    <location>
        <begin position="135"/>
        <end position="160"/>
    </location>
</feature>
<evidence type="ECO:0000256" key="5">
    <source>
        <dbReference type="ARBA" id="ARBA00022792"/>
    </source>
</evidence>
<dbReference type="InterPro" id="IPR013875">
    <property type="entry name" value="Pam17"/>
</dbReference>
<evidence type="ECO:0000256" key="4">
    <source>
        <dbReference type="ARBA" id="ARBA00022692"/>
    </source>
</evidence>
<dbReference type="PANTHER" id="PTHR28021:SF1">
    <property type="entry name" value="PRESEQUENCE TRANSLOCATED-ASSOCIATED MOTOR SUBUNIT PAM17, MITOCHONDRIAL"/>
    <property type="match status" value="1"/>
</dbReference>
<dbReference type="eggNOG" id="ENOG502S1B1">
    <property type="taxonomic scope" value="Eukaryota"/>
</dbReference>
<keyword evidence="4 12" id="KW-0812">Transmembrane</keyword>
<evidence type="ECO:0000256" key="3">
    <source>
        <dbReference type="ARBA" id="ARBA00022448"/>
    </source>
</evidence>
<name>M3BTV2_SPHMS</name>
<keyword evidence="14" id="KW-1185">Reference proteome</keyword>
<keyword evidence="8 12" id="KW-1133">Transmembrane helix</keyword>
<evidence type="ECO:0000313" key="13">
    <source>
        <dbReference type="EMBL" id="EMF10080.1"/>
    </source>
</evidence>
<protein>
    <recommendedName>
        <fullName evidence="12">Presequence translocated-associated motor subunit PAM17</fullName>
    </recommendedName>
</protein>
<comment type="similarity">
    <text evidence="2 12">Belongs to the PAM17 family.</text>
</comment>
<keyword evidence="10 12" id="KW-0496">Mitochondrion</keyword>
<evidence type="ECO:0000256" key="8">
    <source>
        <dbReference type="ARBA" id="ARBA00022989"/>
    </source>
</evidence>
<dbReference type="EMBL" id="KB456268">
    <property type="protein sequence ID" value="EMF10080.1"/>
    <property type="molecule type" value="Genomic_DNA"/>
</dbReference>
<keyword evidence="3 12" id="KW-0813">Transport</keyword>
<dbReference type="RefSeq" id="XP_016758201.1">
    <property type="nucleotide sequence ID" value="XM_016906618.1"/>
</dbReference>
<comment type="function">
    <text evidence="12">Component of the PAM complex, a complex required for the translocation of transit peptide-containing proteins from the inner membrane into the mitochondrial matrix in an ATP-dependent manner.</text>
</comment>
<keyword evidence="9 12" id="KW-0811">Translocation</keyword>
<comment type="subcellular location">
    <subcellularLocation>
        <location evidence="1 12">Mitochondrion inner membrane</location>
        <topology evidence="1 12">Multi-pass membrane protein</topology>
    </subcellularLocation>
</comment>
<sequence length="233" mass="25550">MATFLTPRATCLRTLAAPRHSAPSTVCAAFTTAAKPLKQHTRPQRTSLISQLPRAVFVRSASTSGIPPPSSSQQNVPDHILTWNRFFDLRRKRRWINLGCSIATAFTTAVVLGPVLAEQDLETWAAQISGMDPLILLGVSTLAIAAGGWLLGPTVGNIGFGLWASRRGWKAGIAEKEKSLYARIKRYRADASASSPQSPLPDYYGEKIGSVASYRRWLKDQKAFNLKKNKNML</sequence>
<dbReference type="OrthoDB" id="5970083at2759"/>
<accession>M3BTV2</accession>
<evidence type="ECO:0000313" key="14">
    <source>
        <dbReference type="Proteomes" id="UP000016931"/>
    </source>
</evidence>
<evidence type="ECO:0000256" key="6">
    <source>
        <dbReference type="ARBA" id="ARBA00022927"/>
    </source>
</evidence>
<evidence type="ECO:0000256" key="10">
    <source>
        <dbReference type="ARBA" id="ARBA00023128"/>
    </source>
</evidence>
<evidence type="ECO:0000256" key="12">
    <source>
        <dbReference type="RuleBase" id="RU367146"/>
    </source>
</evidence>
<feature type="transmembrane region" description="Helical" evidence="12">
    <location>
        <begin position="95"/>
        <end position="115"/>
    </location>
</feature>
<dbReference type="GO" id="GO:0030150">
    <property type="term" value="P:protein import into mitochondrial matrix"/>
    <property type="evidence" value="ECO:0007669"/>
    <property type="project" value="UniProtKB-UniRule"/>
</dbReference>
<evidence type="ECO:0000256" key="1">
    <source>
        <dbReference type="ARBA" id="ARBA00004448"/>
    </source>
</evidence>
<dbReference type="GO" id="GO:0001405">
    <property type="term" value="C:PAM complex, Tim23 associated import motor"/>
    <property type="evidence" value="ECO:0007669"/>
    <property type="project" value="UniProtKB-UniRule"/>
</dbReference>
<dbReference type="AlphaFoldDB" id="M3BTV2"/>
<keyword evidence="6 12" id="KW-0653">Protein transport</keyword>
<keyword evidence="11 12" id="KW-0472">Membrane</keyword>